<reference evidence="1" key="1">
    <citation type="submission" date="2019-11" db="EMBL/GenBank/DDBJ databases">
        <title>Nori genome reveals adaptations in red seaweeds to the harsh intertidal environment.</title>
        <authorList>
            <person name="Wang D."/>
            <person name="Mao Y."/>
        </authorList>
    </citation>
    <scope>NUCLEOTIDE SEQUENCE</scope>
    <source>
        <tissue evidence="1">Gametophyte</tissue>
    </source>
</reference>
<dbReference type="Proteomes" id="UP000798662">
    <property type="component" value="Chromosome 2"/>
</dbReference>
<dbReference type="EMBL" id="CM020619">
    <property type="protein sequence ID" value="KAK1866224.1"/>
    <property type="molecule type" value="Genomic_DNA"/>
</dbReference>
<keyword evidence="2" id="KW-1185">Reference proteome</keyword>
<comment type="caution">
    <text evidence="1">The sequence shown here is derived from an EMBL/GenBank/DDBJ whole genome shotgun (WGS) entry which is preliminary data.</text>
</comment>
<organism evidence="1 2">
    <name type="scientific">Pyropia yezoensis</name>
    <name type="common">Susabi-nori</name>
    <name type="synonym">Porphyra yezoensis</name>
    <dbReference type="NCBI Taxonomy" id="2788"/>
    <lineage>
        <taxon>Eukaryota</taxon>
        <taxon>Rhodophyta</taxon>
        <taxon>Bangiophyceae</taxon>
        <taxon>Bangiales</taxon>
        <taxon>Bangiaceae</taxon>
        <taxon>Pyropia</taxon>
    </lineage>
</organism>
<protein>
    <submittedName>
        <fullName evidence="1">Uncharacterized protein</fullName>
    </submittedName>
</protein>
<name>A0ACC3C7D2_PYRYE</name>
<accession>A0ACC3C7D2</accession>
<evidence type="ECO:0000313" key="1">
    <source>
        <dbReference type="EMBL" id="KAK1866224.1"/>
    </source>
</evidence>
<sequence length="316" mass="33601">MASDGTTPTQEPPSPDCLLQDEEAMDGTFPSWDDLWALDDDTWSTNDEDACFAYDLGFYITRDPVGVPPCGDYCTSESEDDDKASSVALAPPLSPPAPTEGRRGLNDDDGSRHGGGSSSRAGIGYDSPIAGPPDDTAAAVTSCPAPVASAAEQQARYNYLFNCVPPISSPAEAVAARGWWPGRLTGGTLVSLQQIWAGQWWSPGFAVDVGDSNAPSEGDTTLADGEEEDAAARVHREWWSRTDGAADEPTSPPSVHEEGGLTAGAAATTWVARCGPCLAIMPSLPAIGRWKRRRGGCVGHGGRAWRRWRRRRARLL</sequence>
<gene>
    <name evidence="1" type="ORF">I4F81_008744</name>
</gene>
<evidence type="ECO:0000313" key="2">
    <source>
        <dbReference type="Proteomes" id="UP000798662"/>
    </source>
</evidence>
<proteinExistence type="predicted"/>